<evidence type="ECO:0000256" key="4">
    <source>
        <dbReference type="ARBA" id="ARBA00022837"/>
    </source>
</evidence>
<dbReference type="RefSeq" id="WP_261935384.1">
    <property type="nucleotide sequence ID" value="NZ_AP018817.1"/>
</dbReference>
<dbReference type="PANTHER" id="PTHR42693:SF33">
    <property type="entry name" value="ARYLSULFATASE"/>
    <property type="match status" value="1"/>
</dbReference>
<evidence type="ECO:0000256" key="1">
    <source>
        <dbReference type="ARBA" id="ARBA00008779"/>
    </source>
</evidence>
<keyword evidence="3" id="KW-0378">Hydrolase</keyword>
<keyword evidence="4" id="KW-0106">Calcium</keyword>
<proteinExistence type="inferred from homology"/>
<evidence type="ECO:0000313" key="8">
    <source>
        <dbReference type="Proteomes" id="UP001059971"/>
    </source>
</evidence>
<dbReference type="InterPro" id="IPR050738">
    <property type="entry name" value="Sulfatase"/>
</dbReference>
<gene>
    <name evidence="7" type="ORF">SBA_ch1_35590</name>
</gene>
<evidence type="ECO:0000256" key="2">
    <source>
        <dbReference type="ARBA" id="ARBA00022723"/>
    </source>
</evidence>
<dbReference type="PROSITE" id="PS00523">
    <property type="entry name" value="SULFATASE_1"/>
    <property type="match status" value="1"/>
</dbReference>
<dbReference type="Gene3D" id="3.40.720.10">
    <property type="entry name" value="Alkaline Phosphatase, subunit A"/>
    <property type="match status" value="1"/>
</dbReference>
<dbReference type="Gene3D" id="3.30.1120.10">
    <property type="match status" value="1"/>
</dbReference>
<evidence type="ECO:0000313" key="7">
    <source>
        <dbReference type="EMBL" id="BBF71359.1"/>
    </source>
</evidence>
<dbReference type="InterPro" id="IPR000917">
    <property type="entry name" value="Sulfatase_N"/>
</dbReference>
<reference evidence="7" key="1">
    <citation type="submission" date="2018-07" db="EMBL/GenBank/DDBJ databases">
        <title>Complete genome sequence of Sphingomonas bisphenolicum strain AO1, a bisphenol A degradative bacterium isolated from Japanese farm field.</title>
        <authorList>
            <person name="Murakami M."/>
            <person name="Koh M."/>
            <person name="Koba S."/>
            <person name="Matsumura Y."/>
        </authorList>
    </citation>
    <scope>NUCLEOTIDE SEQUENCE</scope>
    <source>
        <strain evidence="7">AO1</strain>
    </source>
</reference>
<dbReference type="PANTHER" id="PTHR42693">
    <property type="entry name" value="ARYLSULFATASE FAMILY MEMBER"/>
    <property type="match status" value="1"/>
</dbReference>
<feature type="domain" description="Sulfatase N-terminal" evidence="6">
    <location>
        <begin position="36"/>
        <end position="441"/>
    </location>
</feature>
<keyword evidence="2" id="KW-0479">Metal-binding</keyword>
<organism evidence="7 8">
    <name type="scientific">Sphingomonas bisphenolicum</name>
    <dbReference type="NCBI Taxonomy" id="296544"/>
    <lineage>
        <taxon>Bacteria</taxon>
        <taxon>Pseudomonadati</taxon>
        <taxon>Pseudomonadota</taxon>
        <taxon>Alphaproteobacteria</taxon>
        <taxon>Sphingomonadales</taxon>
        <taxon>Sphingomonadaceae</taxon>
        <taxon>Sphingomonas</taxon>
    </lineage>
</organism>
<evidence type="ECO:0000259" key="6">
    <source>
        <dbReference type="Pfam" id="PF00884"/>
    </source>
</evidence>
<protein>
    <recommendedName>
        <fullName evidence="6">Sulfatase N-terminal domain-containing protein</fullName>
    </recommendedName>
</protein>
<dbReference type="SUPFAM" id="SSF53649">
    <property type="entry name" value="Alkaline phosphatase-like"/>
    <property type="match status" value="1"/>
</dbReference>
<accession>A0ABM7G202</accession>
<dbReference type="PROSITE" id="PS00149">
    <property type="entry name" value="SULFATASE_2"/>
    <property type="match status" value="1"/>
</dbReference>
<sequence>MGKRILMAATMLTAAIGLSGASAASKQVEPIAAAKPNIVLIVLDDVGFSDLGAFGSEIRTPNIDALAASGLRYNRFDSKAVCTPTRAALLTGRNPQTVRMADLPTDKRTDDMSRDRGEVATNAQMLPQALKAAGYRTYGVGKWHLGPEYEDGKAGNNASWPLQRGFDRFYGFYLGWTDQYHPDLIDGNHTLPKPNKPGYHFSADMADHAIADIDDAAGKPFFLYFAMGAGHAPLQAPRAYIDRYRETYAKGWDALRAERFERMQKSGIIPAHAVNTVRAAGDRAWNQLSADEQAVFARYMATYAGFLEHADAQIGRVVQRLKDSGQYDNSIILLISDNGAASEAEQEGSFEKMYRPNKLSFAEQRARIDDIGTDKLQPEYPRPWAWAGGTPFRRYKVWPYAGGVRTPLIVSWPAVIRDKGAVRSQMVDPIDLAPTLLDAAGTGFARTVDGVAQIPVAGRSIRATFNNPQAATRPVQYFELRGQRAITAGHWRAVAMHQYGTDFAKDRWELFDLSKDFSESTDLAASNPAKLKEMKALWWREARKYSTPALAEPPEIFAKRARYDDAFTDPK</sequence>
<dbReference type="InterPro" id="IPR017850">
    <property type="entry name" value="Alkaline_phosphatase_core_sf"/>
</dbReference>
<feature type="chain" id="PRO_5046294131" description="Sulfatase N-terminal domain-containing protein" evidence="5">
    <location>
        <begin position="24"/>
        <end position="571"/>
    </location>
</feature>
<name>A0ABM7G202_9SPHN</name>
<keyword evidence="8" id="KW-1185">Reference proteome</keyword>
<evidence type="ECO:0000256" key="5">
    <source>
        <dbReference type="SAM" id="SignalP"/>
    </source>
</evidence>
<keyword evidence="5" id="KW-0732">Signal</keyword>
<dbReference type="Pfam" id="PF00884">
    <property type="entry name" value="Sulfatase"/>
    <property type="match status" value="1"/>
</dbReference>
<dbReference type="CDD" id="cd16025">
    <property type="entry name" value="PAS_like"/>
    <property type="match status" value="1"/>
</dbReference>
<dbReference type="Proteomes" id="UP001059971">
    <property type="component" value="Chromosome 1"/>
</dbReference>
<comment type="similarity">
    <text evidence="1">Belongs to the sulfatase family.</text>
</comment>
<dbReference type="InterPro" id="IPR024607">
    <property type="entry name" value="Sulfatase_CS"/>
</dbReference>
<evidence type="ECO:0000256" key="3">
    <source>
        <dbReference type="ARBA" id="ARBA00022801"/>
    </source>
</evidence>
<dbReference type="EMBL" id="AP018817">
    <property type="protein sequence ID" value="BBF71359.1"/>
    <property type="molecule type" value="Genomic_DNA"/>
</dbReference>
<feature type="signal peptide" evidence="5">
    <location>
        <begin position="1"/>
        <end position="23"/>
    </location>
</feature>